<keyword evidence="1" id="KW-0472">Membrane</keyword>
<gene>
    <name evidence="3" type="ORF">SAMN02746065_109144</name>
</gene>
<keyword evidence="4" id="KW-1185">Reference proteome</keyword>
<evidence type="ECO:0000313" key="4">
    <source>
        <dbReference type="Proteomes" id="UP000192418"/>
    </source>
</evidence>
<dbReference type="Proteomes" id="UP000192418">
    <property type="component" value="Unassembled WGS sequence"/>
</dbReference>
<dbReference type="GO" id="GO:0016740">
    <property type="term" value="F:transferase activity"/>
    <property type="evidence" value="ECO:0007669"/>
    <property type="project" value="UniProtKB-KW"/>
</dbReference>
<feature type="transmembrane region" description="Helical" evidence="1">
    <location>
        <begin position="291"/>
        <end position="314"/>
    </location>
</feature>
<dbReference type="InterPro" id="IPR001173">
    <property type="entry name" value="Glyco_trans_2-like"/>
</dbReference>
<dbReference type="Pfam" id="PF00535">
    <property type="entry name" value="Glycos_transf_2"/>
    <property type="match status" value="1"/>
</dbReference>
<dbReference type="PANTHER" id="PTHR48090:SF7">
    <property type="entry name" value="RFBJ PROTEIN"/>
    <property type="match status" value="1"/>
</dbReference>
<dbReference type="EMBL" id="FWXY01000009">
    <property type="protein sequence ID" value="SMC76522.1"/>
    <property type="molecule type" value="Genomic_DNA"/>
</dbReference>
<evidence type="ECO:0000256" key="1">
    <source>
        <dbReference type="SAM" id="Phobius"/>
    </source>
</evidence>
<keyword evidence="1" id="KW-1133">Transmembrane helix</keyword>
<dbReference type="Gene3D" id="3.90.550.10">
    <property type="entry name" value="Spore Coat Polysaccharide Biosynthesis Protein SpsA, Chain A"/>
    <property type="match status" value="1"/>
</dbReference>
<proteinExistence type="predicted"/>
<feature type="domain" description="Glycosyltransferase 2-like" evidence="2">
    <location>
        <begin position="28"/>
        <end position="186"/>
    </location>
</feature>
<dbReference type="CDD" id="cd04179">
    <property type="entry name" value="DPM_DPG-synthase_like"/>
    <property type="match status" value="1"/>
</dbReference>
<sequence>MIEQGQKASTTNETQRAGALRLKLIIQIPCYNEADTLATTLAELPREMPGFKVVEWLIINDGSTDDTVKVAKKNGVDHIVNHTRNQGLARAFMTGLDACLRLGADIIVNTDADNQYNGSNIPQLAGPVLEGKADIVIGSRPIGSITHFSPVKKILQKLGSWVVRGASNTHITDAPSGFRAIHRTAAQQMVVFNDYTYTLETIIQAGQKNMAIISVPIEVNKDLRPSRLVKSIPSYIKRSISTIIRIFVIYRPFRFFGSIGAALFAIGLLIGLRFLWYYIHNDGDGHIQSLILASILMGMGFQSILIAFIADLLAANRKLMEEVRFNIKEITHIMAKKSIGSQQNE</sequence>
<reference evidence="3 4" key="1">
    <citation type="submission" date="2017-04" db="EMBL/GenBank/DDBJ databases">
        <authorList>
            <person name="Afonso C.L."/>
            <person name="Miller P.J."/>
            <person name="Scott M.A."/>
            <person name="Spackman E."/>
            <person name="Goraichik I."/>
            <person name="Dimitrov K.M."/>
            <person name="Suarez D.L."/>
            <person name="Swayne D.E."/>
        </authorList>
    </citation>
    <scope>NUCLEOTIDE SEQUENCE [LARGE SCALE GENOMIC DNA]</scope>
    <source>
        <strain evidence="3 4">DSM 3385</strain>
    </source>
</reference>
<evidence type="ECO:0000313" key="3">
    <source>
        <dbReference type="EMBL" id="SMC76522.1"/>
    </source>
</evidence>
<accession>A0A1W2BV85</accession>
<dbReference type="SUPFAM" id="SSF53448">
    <property type="entry name" value="Nucleotide-diphospho-sugar transferases"/>
    <property type="match status" value="1"/>
</dbReference>
<dbReference type="InterPro" id="IPR029044">
    <property type="entry name" value="Nucleotide-diphossugar_trans"/>
</dbReference>
<protein>
    <submittedName>
        <fullName evidence="3">Glycosyltransferase involved in cell wall bisynthesis</fullName>
    </submittedName>
</protein>
<name>A0A1W2BV85_9BACT</name>
<keyword evidence="3" id="KW-0808">Transferase</keyword>
<dbReference type="PANTHER" id="PTHR48090">
    <property type="entry name" value="UNDECAPRENYL-PHOSPHATE 4-DEOXY-4-FORMAMIDO-L-ARABINOSE TRANSFERASE-RELATED"/>
    <property type="match status" value="1"/>
</dbReference>
<dbReference type="RefSeq" id="WP_212637888.1">
    <property type="nucleotide sequence ID" value="NZ_FWXY01000009.1"/>
</dbReference>
<dbReference type="AlphaFoldDB" id="A0A1W2BV85"/>
<dbReference type="InterPro" id="IPR050256">
    <property type="entry name" value="Glycosyltransferase_2"/>
</dbReference>
<organism evidence="3 4">
    <name type="scientific">Desulfocicer vacuolatum DSM 3385</name>
    <dbReference type="NCBI Taxonomy" id="1121400"/>
    <lineage>
        <taxon>Bacteria</taxon>
        <taxon>Pseudomonadati</taxon>
        <taxon>Thermodesulfobacteriota</taxon>
        <taxon>Desulfobacteria</taxon>
        <taxon>Desulfobacterales</taxon>
        <taxon>Desulfobacteraceae</taxon>
        <taxon>Desulfocicer</taxon>
    </lineage>
</organism>
<evidence type="ECO:0000259" key="2">
    <source>
        <dbReference type="Pfam" id="PF00535"/>
    </source>
</evidence>
<dbReference type="STRING" id="1121400.SAMN02746065_109144"/>
<feature type="transmembrane region" description="Helical" evidence="1">
    <location>
        <begin position="255"/>
        <end position="279"/>
    </location>
</feature>
<keyword evidence="1" id="KW-0812">Transmembrane</keyword>